<dbReference type="AlphaFoldDB" id="A0A1Y1I891"/>
<sequence>MAALTGQQTIITLRSDGPGGFLSAANGAASTIWPPPPSDAEKHAFGPEFGTPINYGQYVGLLSNNAWLSLDGSWTATDVGDQQSWQIVHPDDPAASGPVTIGSKIILRSNTTGNFLKPNGDGPVNVDSDTPENAVWVVGDLNGVEQ</sequence>
<proteinExistence type="predicted"/>
<dbReference type="Proteomes" id="UP000054558">
    <property type="component" value="Unassembled WGS sequence"/>
</dbReference>
<dbReference type="EMBL" id="DF237286">
    <property type="protein sequence ID" value="GAQ87195.1"/>
    <property type="molecule type" value="Genomic_DNA"/>
</dbReference>
<evidence type="ECO:0008006" key="3">
    <source>
        <dbReference type="Google" id="ProtNLM"/>
    </source>
</evidence>
<evidence type="ECO:0000313" key="1">
    <source>
        <dbReference type="EMBL" id="GAQ87195.1"/>
    </source>
</evidence>
<reference evidence="1 2" key="1">
    <citation type="journal article" date="2014" name="Nat. Commun.">
        <title>Klebsormidium flaccidum genome reveals primary factors for plant terrestrial adaptation.</title>
        <authorList>
            <person name="Hori K."/>
            <person name="Maruyama F."/>
            <person name="Fujisawa T."/>
            <person name="Togashi T."/>
            <person name="Yamamoto N."/>
            <person name="Seo M."/>
            <person name="Sato S."/>
            <person name="Yamada T."/>
            <person name="Mori H."/>
            <person name="Tajima N."/>
            <person name="Moriyama T."/>
            <person name="Ikeuchi M."/>
            <person name="Watanabe M."/>
            <person name="Wada H."/>
            <person name="Kobayashi K."/>
            <person name="Saito M."/>
            <person name="Masuda T."/>
            <person name="Sasaki-Sekimoto Y."/>
            <person name="Mashiguchi K."/>
            <person name="Awai K."/>
            <person name="Shimojima M."/>
            <person name="Masuda S."/>
            <person name="Iwai M."/>
            <person name="Nobusawa T."/>
            <person name="Narise T."/>
            <person name="Kondo S."/>
            <person name="Saito H."/>
            <person name="Sato R."/>
            <person name="Murakawa M."/>
            <person name="Ihara Y."/>
            <person name="Oshima-Yamada Y."/>
            <person name="Ohtaka K."/>
            <person name="Satoh M."/>
            <person name="Sonobe K."/>
            <person name="Ishii M."/>
            <person name="Ohtani R."/>
            <person name="Kanamori-Sato M."/>
            <person name="Honoki R."/>
            <person name="Miyazaki D."/>
            <person name="Mochizuki H."/>
            <person name="Umetsu J."/>
            <person name="Higashi K."/>
            <person name="Shibata D."/>
            <person name="Kamiya Y."/>
            <person name="Sato N."/>
            <person name="Nakamura Y."/>
            <person name="Tabata S."/>
            <person name="Ida S."/>
            <person name="Kurokawa K."/>
            <person name="Ohta H."/>
        </authorList>
    </citation>
    <scope>NUCLEOTIDE SEQUENCE [LARGE SCALE GENOMIC DNA]</scope>
    <source>
        <strain evidence="1 2">NIES-2285</strain>
    </source>
</reference>
<keyword evidence="2" id="KW-1185">Reference proteome</keyword>
<accession>A0A1Y1I891</accession>
<evidence type="ECO:0000313" key="2">
    <source>
        <dbReference type="Proteomes" id="UP000054558"/>
    </source>
</evidence>
<organism evidence="1 2">
    <name type="scientific">Klebsormidium nitens</name>
    <name type="common">Green alga</name>
    <name type="synonym">Ulothrix nitens</name>
    <dbReference type="NCBI Taxonomy" id="105231"/>
    <lineage>
        <taxon>Eukaryota</taxon>
        <taxon>Viridiplantae</taxon>
        <taxon>Streptophyta</taxon>
        <taxon>Klebsormidiophyceae</taxon>
        <taxon>Klebsormidiales</taxon>
        <taxon>Klebsormidiaceae</taxon>
        <taxon>Klebsormidium</taxon>
    </lineage>
</organism>
<name>A0A1Y1I891_KLENI</name>
<protein>
    <recommendedName>
        <fullName evidence="3">Ricin B lectin domain-containing protein</fullName>
    </recommendedName>
</protein>
<gene>
    <name evidence="1" type="ORF">KFL_003370100</name>
</gene>